<dbReference type="RefSeq" id="WP_344037586.1">
    <property type="nucleotide sequence ID" value="NZ_BAAAKE010000008.1"/>
</dbReference>
<protein>
    <submittedName>
        <fullName evidence="5">FAD-dependent monooxygenase</fullName>
    </submittedName>
</protein>
<dbReference type="InterPro" id="IPR002938">
    <property type="entry name" value="FAD-bd"/>
</dbReference>
<evidence type="ECO:0000313" key="5">
    <source>
        <dbReference type="EMBL" id="MFC5058124.1"/>
    </source>
</evidence>
<dbReference type="PANTHER" id="PTHR43004:SF19">
    <property type="entry name" value="BINDING MONOOXYGENASE, PUTATIVE (JCVI)-RELATED"/>
    <property type="match status" value="1"/>
</dbReference>
<gene>
    <name evidence="5" type="ORF">ACFPFM_30810</name>
</gene>
<keyword evidence="3" id="KW-0274">FAD</keyword>
<evidence type="ECO:0000259" key="4">
    <source>
        <dbReference type="Pfam" id="PF01494"/>
    </source>
</evidence>
<evidence type="ECO:0000256" key="2">
    <source>
        <dbReference type="ARBA" id="ARBA00022630"/>
    </source>
</evidence>
<reference evidence="6" key="1">
    <citation type="journal article" date="2019" name="Int. J. Syst. Evol. Microbiol.">
        <title>The Global Catalogue of Microorganisms (GCM) 10K type strain sequencing project: providing services to taxonomists for standard genome sequencing and annotation.</title>
        <authorList>
            <consortium name="The Broad Institute Genomics Platform"/>
            <consortium name="The Broad Institute Genome Sequencing Center for Infectious Disease"/>
            <person name="Wu L."/>
            <person name="Ma J."/>
        </authorList>
    </citation>
    <scope>NUCLEOTIDE SEQUENCE [LARGE SCALE GENOMIC DNA]</scope>
    <source>
        <strain evidence="6">KCTC 12848</strain>
    </source>
</reference>
<organism evidence="5 6">
    <name type="scientific">Saccharothrix xinjiangensis</name>
    <dbReference type="NCBI Taxonomy" id="204798"/>
    <lineage>
        <taxon>Bacteria</taxon>
        <taxon>Bacillati</taxon>
        <taxon>Actinomycetota</taxon>
        <taxon>Actinomycetes</taxon>
        <taxon>Pseudonocardiales</taxon>
        <taxon>Pseudonocardiaceae</taxon>
        <taxon>Saccharothrix</taxon>
    </lineage>
</organism>
<dbReference type="InterPro" id="IPR050641">
    <property type="entry name" value="RIFMO-like"/>
</dbReference>
<comment type="caution">
    <text evidence="5">The sequence shown here is derived from an EMBL/GenBank/DDBJ whole genome shotgun (WGS) entry which is preliminary data.</text>
</comment>
<accession>A0ABV9Y9S1</accession>
<dbReference type="InterPro" id="IPR036188">
    <property type="entry name" value="FAD/NAD-bd_sf"/>
</dbReference>
<comment type="cofactor">
    <cofactor evidence="1">
        <name>FAD</name>
        <dbReference type="ChEBI" id="CHEBI:57692"/>
    </cofactor>
</comment>
<dbReference type="Gene3D" id="3.40.30.120">
    <property type="match status" value="1"/>
</dbReference>
<keyword evidence="6" id="KW-1185">Reference proteome</keyword>
<dbReference type="PRINTS" id="PR00420">
    <property type="entry name" value="RNGMNOXGNASE"/>
</dbReference>
<keyword evidence="5" id="KW-0503">Monooxygenase</keyword>
<sequence>MDDFDVVVAGAGPVGLMLAGELRTAGATVVVLERLAEPDPMTKAGSIGPLAVEALVRRGLGERVLAAERETLERYLRMAEETGADPAHAVPKEHFAGLEKLDLPGGPGPRRRVRVEQPALVDVLLRHTADLGVELRRGHEVVDLDQDGDGVVVTARTPAGRARVRGRYLVGCDGANSAVRELAGFGFPGTGATVTGRQGVVELAGDDRLPHGFHHTPRGLVVYGLGVNRVASVEFDGPPDPGAGPFTAAELEEALRRVSGLDVRVAGMSAGGRFADRACQVTGYRRGRVLVAGDAAHVHAPFGGQGLNVGLTDAVNLGWKLAATARGWAPPGLLDTYSAERHPVGAALLENTRAQTALMRPDPQSAALRGLFDRLLDLEQVRRHVVDLLAGFDVRHDLGEDHPLVGTLPASGGEVFPEGGGAVLDLVGDAEVLKTAAPWSPRVHAVAAATGPDGVDAVALRPDGVVAWVLPTGERFAPESLEQALTRWFGPPPVTR</sequence>
<dbReference type="EMBL" id="JBHSJB010000031">
    <property type="protein sequence ID" value="MFC5058124.1"/>
    <property type="molecule type" value="Genomic_DNA"/>
</dbReference>
<dbReference type="Pfam" id="PF01494">
    <property type="entry name" value="FAD_binding_3"/>
    <property type="match status" value="1"/>
</dbReference>
<dbReference type="PANTHER" id="PTHR43004">
    <property type="entry name" value="TRK SYSTEM POTASSIUM UPTAKE PROTEIN"/>
    <property type="match status" value="1"/>
</dbReference>
<dbReference type="Gene3D" id="3.50.50.60">
    <property type="entry name" value="FAD/NAD(P)-binding domain"/>
    <property type="match status" value="2"/>
</dbReference>
<evidence type="ECO:0000256" key="3">
    <source>
        <dbReference type="ARBA" id="ARBA00022827"/>
    </source>
</evidence>
<feature type="domain" description="FAD-binding" evidence="4">
    <location>
        <begin position="4"/>
        <end position="352"/>
    </location>
</feature>
<keyword evidence="5" id="KW-0560">Oxidoreductase</keyword>
<proteinExistence type="predicted"/>
<evidence type="ECO:0000256" key="1">
    <source>
        <dbReference type="ARBA" id="ARBA00001974"/>
    </source>
</evidence>
<name>A0ABV9Y9S1_9PSEU</name>
<dbReference type="Pfam" id="PF21274">
    <property type="entry name" value="Rng_hyd_C"/>
    <property type="match status" value="1"/>
</dbReference>
<evidence type="ECO:0000313" key="6">
    <source>
        <dbReference type="Proteomes" id="UP001595833"/>
    </source>
</evidence>
<keyword evidence="2" id="KW-0285">Flavoprotein</keyword>
<dbReference type="Proteomes" id="UP001595833">
    <property type="component" value="Unassembled WGS sequence"/>
</dbReference>
<dbReference type="GO" id="GO:0004497">
    <property type="term" value="F:monooxygenase activity"/>
    <property type="evidence" value="ECO:0007669"/>
    <property type="project" value="UniProtKB-KW"/>
</dbReference>
<dbReference type="SUPFAM" id="SSF51905">
    <property type="entry name" value="FAD/NAD(P)-binding domain"/>
    <property type="match status" value="1"/>
</dbReference>